<dbReference type="PROSITE" id="PS00061">
    <property type="entry name" value="ADH_SHORT"/>
    <property type="match status" value="1"/>
</dbReference>
<dbReference type="RefSeq" id="WP_007010703.1">
    <property type="nucleotide sequence ID" value="NZ_FNSL01000001.1"/>
</dbReference>
<dbReference type="SUPFAM" id="SSF51735">
    <property type="entry name" value="NAD(P)-binding Rossmann-fold domains"/>
    <property type="match status" value="1"/>
</dbReference>
<dbReference type="FunFam" id="3.40.50.720:FF:000084">
    <property type="entry name" value="Short-chain dehydrogenase reductase"/>
    <property type="match status" value="1"/>
</dbReference>
<dbReference type="InterPro" id="IPR036291">
    <property type="entry name" value="NAD(P)-bd_dom_sf"/>
</dbReference>
<comment type="similarity">
    <text evidence="1 2">Belongs to the short-chain dehydrogenases/reductases (SDR) family.</text>
</comment>
<dbReference type="PANTHER" id="PTHR42879">
    <property type="entry name" value="3-OXOACYL-(ACYL-CARRIER-PROTEIN) REDUCTASE"/>
    <property type="match status" value="1"/>
</dbReference>
<dbReference type="InterPro" id="IPR020904">
    <property type="entry name" value="Sc_DH/Rdtase_CS"/>
</dbReference>
<evidence type="ECO:0000313" key="5">
    <source>
        <dbReference type="Proteomes" id="UP000199064"/>
    </source>
</evidence>
<evidence type="ECO:0000313" key="4">
    <source>
        <dbReference type="EMBL" id="SEB58661.1"/>
    </source>
</evidence>
<accession>A0A1H4KJH4</accession>
<protein>
    <submittedName>
        <fullName evidence="4">NAD(P)-dependent dehydrogenase, short-chain alcohol dehydrogenase family</fullName>
    </submittedName>
</protein>
<sequence length="252" mass="26468">MNATRHALVTGGGTGVGEAIALSLAEAGIDVTICGRRAEPLEKVAARHERIHALTADVTDEASMQALYEVAEAARGPFDIVIANAGTASSAPAHRTKLEDWNRILDVNMTGAFLSVKPALSPMAKRGSGRIIFVASVAGLKGYAYVAPYVASKHGVIGLMRALSVELVKTGVTVNAICPGYVETEMLEESIERVVEKTGRSHEEARRGFVEANPHGRLIQPEEVAAAALWLVSPAASSVTGQSISISGGETW</sequence>
<evidence type="ECO:0000256" key="2">
    <source>
        <dbReference type="RuleBase" id="RU000363"/>
    </source>
</evidence>
<feature type="domain" description="Ketoreductase" evidence="3">
    <location>
        <begin position="5"/>
        <end position="180"/>
    </location>
</feature>
<dbReference type="Proteomes" id="UP000199064">
    <property type="component" value="Unassembled WGS sequence"/>
</dbReference>
<dbReference type="GO" id="GO:0032787">
    <property type="term" value="P:monocarboxylic acid metabolic process"/>
    <property type="evidence" value="ECO:0007669"/>
    <property type="project" value="UniProtKB-ARBA"/>
</dbReference>
<evidence type="ECO:0000259" key="3">
    <source>
        <dbReference type="SMART" id="SM00822"/>
    </source>
</evidence>
<dbReference type="AlphaFoldDB" id="A0A1H4KJH4"/>
<organism evidence="4 5">
    <name type="scientific">Nitratireductor aquibiodomus</name>
    <dbReference type="NCBI Taxonomy" id="204799"/>
    <lineage>
        <taxon>Bacteria</taxon>
        <taxon>Pseudomonadati</taxon>
        <taxon>Pseudomonadota</taxon>
        <taxon>Alphaproteobacteria</taxon>
        <taxon>Hyphomicrobiales</taxon>
        <taxon>Phyllobacteriaceae</taxon>
        <taxon>Nitratireductor</taxon>
    </lineage>
</organism>
<dbReference type="Gene3D" id="3.40.50.720">
    <property type="entry name" value="NAD(P)-binding Rossmann-like Domain"/>
    <property type="match status" value="1"/>
</dbReference>
<name>A0A1H4KJH4_9HYPH</name>
<dbReference type="EMBL" id="FNSL01000001">
    <property type="protein sequence ID" value="SEB58661.1"/>
    <property type="molecule type" value="Genomic_DNA"/>
</dbReference>
<dbReference type="PANTHER" id="PTHR42879:SF2">
    <property type="entry name" value="3-OXOACYL-[ACYL-CARRIER-PROTEIN] REDUCTASE FABG"/>
    <property type="match status" value="1"/>
</dbReference>
<dbReference type="InterPro" id="IPR050259">
    <property type="entry name" value="SDR"/>
</dbReference>
<dbReference type="PRINTS" id="PR00080">
    <property type="entry name" value="SDRFAMILY"/>
</dbReference>
<dbReference type="CDD" id="cd05233">
    <property type="entry name" value="SDR_c"/>
    <property type="match status" value="1"/>
</dbReference>
<dbReference type="NCBIfam" id="NF009466">
    <property type="entry name" value="PRK12826.1-2"/>
    <property type="match status" value="1"/>
</dbReference>
<dbReference type="Pfam" id="PF00106">
    <property type="entry name" value="adh_short"/>
    <property type="match status" value="1"/>
</dbReference>
<keyword evidence="5" id="KW-1185">Reference proteome</keyword>
<proteinExistence type="inferred from homology"/>
<dbReference type="PRINTS" id="PR00081">
    <property type="entry name" value="GDHRDH"/>
</dbReference>
<dbReference type="InterPro" id="IPR057326">
    <property type="entry name" value="KR_dom"/>
</dbReference>
<gene>
    <name evidence="4" type="ORF">SAMN05216452_2294</name>
</gene>
<evidence type="ECO:0000256" key="1">
    <source>
        <dbReference type="ARBA" id="ARBA00006484"/>
    </source>
</evidence>
<dbReference type="InterPro" id="IPR002347">
    <property type="entry name" value="SDR_fam"/>
</dbReference>
<reference evidence="5" key="1">
    <citation type="submission" date="2016-10" db="EMBL/GenBank/DDBJ databases">
        <authorList>
            <person name="Varghese N."/>
            <person name="Submissions S."/>
        </authorList>
    </citation>
    <scope>NUCLEOTIDE SEQUENCE [LARGE SCALE GENOMIC DNA]</scope>
    <source>
        <strain evidence="5">ES.061</strain>
    </source>
</reference>
<dbReference type="SMART" id="SM00822">
    <property type="entry name" value="PKS_KR"/>
    <property type="match status" value="1"/>
</dbReference>